<dbReference type="EMBL" id="BJMU01000007">
    <property type="protein sequence ID" value="GEB83083.1"/>
    <property type="molecule type" value="Genomic_DNA"/>
</dbReference>
<evidence type="ECO:0000313" key="2">
    <source>
        <dbReference type="EMBL" id="GEB83083.1"/>
    </source>
</evidence>
<dbReference type="OrthoDB" id="7618329at2"/>
<feature type="transmembrane region" description="Helical" evidence="1">
    <location>
        <begin position="102"/>
        <end position="122"/>
    </location>
</feature>
<name>A0A4Y3TMW9_9PROT</name>
<protein>
    <submittedName>
        <fullName evidence="2">Uncharacterized protein</fullName>
    </submittedName>
</protein>
<feature type="transmembrane region" description="Helical" evidence="1">
    <location>
        <begin position="62"/>
        <end position="81"/>
    </location>
</feature>
<dbReference type="AlphaFoldDB" id="A0A4Y3TMW9"/>
<accession>A0A4Y3TMW9</accession>
<reference evidence="2 3" key="1">
    <citation type="submission" date="2019-06" db="EMBL/GenBank/DDBJ databases">
        <title>Whole genome shotgun sequence of Acetobacter orleanensis NBRC 13752.</title>
        <authorList>
            <person name="Hosoyama A."/>
            <person name="Uohara A."/>
            <person name="Ohji S."/>
            <person name="Ichikawa N."/>
        </authorList>
    </citation>
    <scope>NUCLEOTIDE SEQUENCE [LARGE SCALE GENOMIC DNA]</scope>
    <source>
        <strain evidence="2 3">NBRC 13752</strain>
    </source>
</reference>
<dbReference type="STRING" id="104099.AD949_02290"/>
<comment type="caution">
    <text evidence="2">The sequence shown here is derived from an EMBL/GenBank/DDBJ whole genome shotgun (WGS) entry which is preliminary data.</text>
</comment>
<feature type="transmembrane region" description="Helical" evidence="1">
    <location>
        <begin position="181"/>
        <end position="200"/>
    </location>
</feature>
<keyword evidence="3" id="KW-1185">Reference proteome</keyword>
<dbReference type="Proteomes" id="UP000317617">
    <property type="component" value="Unassembled WGS sequence"/>
</dbReference>
<feature type="transmembrane region" description="Helical" evidence="1">
    <location>
        <begin position="33"/>
        <end position="56"/>
    </location>
</feature>
<keyword evidence="1" id="KW-1133">Transmembrane helix</keyword>
<evidence type="ECO:0000313" key="3">
    <source>
        <dbReference type="Proteomes" id="UP000317617"/>
    </source>
</evidence>
<feature type="transmembrane region" description="Helical" evidence="1">
    <location>
        <begin position="155"/>
        <end position="175"/>
    </location>
</feature>
<organism evidence="2 3">
    <name type="scientific">Acetobacter orleanensis</name>
    <dbReference type="NCBI Taxonomy" id="104099"/>
    <lineage>
        <taxon>Bacteria</taxon>
        <taxon>Pseudomonadati</taxon>
        <taxon>Pseudomonadota</taxon>
        <taxon>Alphaproteobacteria</taxon>
        <taxon>Acetobacterales</taxon>
        <taxon>Acetobacteraceae</taxon>
        <taxon>Acetobacter</taxon>
    </lineage>
</organism>
<keyword evidence="1" id="KW-0472">Membrane</keyword>
<proteinExistence type="predicted"/>
<sequence length="207" mass="22494">MLILDSNFSRDDLAFLRTLAEAGRHPQLTCGPYFLAAGLVYAVASFLTWGLSLVGTPLATRAILWTWIASTIAWGPILWWLSRCETHIAGATATINHAISTVWTGMGQAMGVLFLCCAILTWRLETPVPWTVLPSIILAVYGAGWTATGLISRQGWMRLMAIGSLAAAILLAFVSGRPETFFVYGGVLVLLLVVPGWWMVRKGARVS</sequence>
<dbReference type="RefSeq" id="WP_048834938.1">
    <property type="nucleotide sequence ID" value="NZ_BJMU01000007.1"/>
</dbReference>
<feature type="transmembrane region" description="Helical" evidence="1">
    <location>
        <begin position="128"/>
        <end position="148"/>
    </location>
</feature>
<keyword evidence="1" id="KW-0812">Transmembrane</keyword>
<gene>
    <name evidence="2" type="ORF">AOR01nite_15600</name>
</gene>
<evidence type="ECO:0000256" key="1">
    <source>
        <dbReference type="SAM" id="Phobius"/>
    </source>
</evidence>